<dbReference type="EMBL" id="OX465084">
    <property type="protein sequence ID" value="CAI9296249.1"/>
    <property type="molecule type" value="Genomic_DNA"/>
</dbReference>
<name>A0AA35ZP20_LACSI</name>
<dbReference type="Pfam" id="PF08268">
    <property type="entry name" value="FBA_3"/>
    <property type="match status" value="1"/>
</dbReference>
<proteinExistence type="predicted"/>
<dbReference type="PROSITE" id="PS50181">
    <property type="entry name" value="FBOX"/>
    <property type="match status" value="1"/>
</dbReference>
<feature type="domain" description="F-box" evidence="1">
    <location>
        <begin position="7"/>
        <end position="53"/>
    </location>
</feature>
<dbReference type="InterPro" id="IPR050796">
    <property type="entry name" value="SCF_F-box_component"/>
</dbReference>
<dbReference type="Proteomes" id="UP001177003">
    <property type="component" value="Chromosome 8"/>
</dbReference>
<evidence type="ECO:0000259" key="1">
    <source>
        <dbReference type="PROSITE" id="PS50181"/>
    </source>
</evidence>
<organism evidence="2 3">
    <name type="scientific">Lactuca saligna</name>
    <name type="common">Willowleaf lettuce</name>
    <dbReference type="NCBI Taxonomy" id="75948"/>
    <lineage>
        <taxon>Eukaryota</taxon>
        <taxon>Viridiplantae</taxon>
        <taxon>Streptophyta</taxon>
        <taxon>Embryophyta</taxon>
        <taxon>Tracheophyta</taxon>
        <taxon>Spermatophyta</taxon>
        <taxon>Magnoliopsida</taxon>
        <taxon>eudicotyledons</taxon>
        <taxon>Gunneridae</taxon>
        <taxon>Pentapetalae</taxon>
        <taxon>asterids</taxon>
        <taxon>campanulids</taxon>
        <taxon>Asterales</taxon>
        <taxon>Asteraceae</taxon>
        <taxon>Cichorioideae</taxon>
        <taxon>Cichorieae</taxon>
        <taxon>Lactucinae</taxon>
        <taxon>Lactuca</taxon>
    </lineage>
</organism>
<dbReference type="NCBIfam" id="TIGR01640">
    <property type="entry name" value="F_box_assoc_1"/>
    <property type="match status" value="1"/>
</dbReference>
<gene>
    <name evidence="2" type="ORF">LSALG_LOCUS35134</name>
</gene>
<sequence>MASLSHPSTMENLPSEILSNIFLRLFAKQLAQMRSVSKSWNAFLSKPSFVKSHLHRSIKNNDGILLVSFQGFSFHTKPFTAHPSKSPRIELTDFVTLPVNPQYDDTLGRVIGSVNGLVCLSSESIRNSVLLIWNPSLSSVVTLPPISMPYSGFFPIRLFMRFGFDPKSDDYKVVKLTSYLSKPPIDHALSSFIGCLSDVVKEWLQVEVYSMRKGSWHSITQKFPSHITWVEDQDEVYVDGHDGHLHWLCYSDLKGKRQVIVAFDLGDESFSEILLPDSLLDYNMNRLNVLGRLGEKLCMMSTVVDAGCEVWVMNERGVSTSWVKYCVFSHFGNIVPHGFTSRIEFCFQDQNGCLALYDPIATKIRKFRISDKEHRIFKIVEYVDSLVWVTPDKCEISGSSVSRLQIG</sequence>
<evidence type="ECO:0000313" key="2">
    <source>
        <dbReference type="EMBL" id="CAI9296249.1"/>
    </source>
</evidence>
<dbReference type="InterPro" id="IPR017451">
    <property type="entry name" value="F-box-assoc_interact_dom"/>
</dbReference>
<dbReference type="SUPFAM" id="SSF81383">
    <property type="entry name" value="F-box domain"/>
    <property type="match status" value="1"/>
</dbReference>
<dbReference type="PANTHER" id="PTHR31672">
    <property type="entry name" value="BNACNNG10540D PROTEIN"/>
    <property type="match status" value="1"/>
</dbReference>
<dbReference type="Gene3D" id="1.20.1280.50">
    <property type="match status" value="1"/>
</dbReference>
<protein>
    <recommendedName>
        <fullName evidence="1">F-box domain-containing protein</fullName>
    </recommendedName>
</protein>
<dbReference type="PANTHER" id="PTHR31672:SF13">
    <property type="entry name" value="F-BOX PROTEIN CPR30-LIKE"/>
    <property type="match status" value="1"/>
</dbReference>
<evidence type="ECO:0000313" key="3">
    <source>
        <dbReference type="Proteomes" id="UP001177003"/>
    </source>
</evidence>
<dbReference type="Pfam" id="PF12937">
    <property type="entry name" value="F-box-like"/>
    <property type="match status" value="1"/>
</dbReference>
<keyword evidence="3" id="KW-1185">Reference proteome</keyword>
<reference evidence="2" key="1">
    <citation type="submission" date="2023-04" db="EMBL/GenBank/DDBJ databases">
        <authorList>
            <person name="Vijverberg K."/>
            <person name="Xiong W."/>
            <person name="Schranz E."/>
        </authorList>
    </citation>
    <scope>NUCLEOTIDE SEQUENCE</scope>
</reference>
<dbReference type="InterPro" id="IPR013187">
    <property type="entry name" value="F-box-assoc_dom_typ3"/>
</dbReference>
<dbReference type="AlphaFoldDB" id="A0AA35ZP20"/>
<dbReference type="InterPro" id="IPR036047">
    <property type="entry name" value="F-box-like_dom_sf"/>
</dbReference>
<dbReference type="SMART" id="SM00256">
    <property type="entry name" value="FBOX"/>
    <property type="match status" value="1"/>
</dbReference>
<accession>A0AA35ZP20</accession>
<dbReference type="InterPro" id="IPR001810">
    <property type="entry name" value="F-box_dom"/>
</dbReference>